<evidence type="ECO:0000313" key="2">
    <source>
        <dbReference type="Proteomes" id="UP001177140"/>
    </source>
</evidence>
<dbReference type="Proteomes" id="UP001177140">
    <property type="component" value="Unassembled WGS sequence"/>
</dbReference>
<sequence>MQPILSLHCSYGLPLCTSGIKHPLALSKEIADHEKRRNALKKKIRRQRSSLERERNFVADLSMARSGIRVEMINESKNEEDLVEDLNDFNSKCIIGYAAKAA</sequence>
<protein>
    <submittedName>
        <fullName evidence="1">Uncharacterized protein</fullName>
    </submittedName>
</protein>
<evidence type="ECO:0000313" key="1">
    <source>
        <dbReference type="EMBL" id="MCL7031634.1"/>
    </source>
</evidence>
<proteinExistence type="predicted"/>
<reference evidence="1" key="1">
    <citation type="submission" date="2022-03" db="EMBL/GenBank/DDBJ databases">
        <title>A functionally conserved STORR gene fusion in Papaver species that diverged 16.8 million years ago.</title>
        <authorList>
            <person name="Catania T."/>
        </authorList>
    </citation>
    <scope>NUCLEOTIDE SEQUENCE</scope>
    <source>
        <strain evidence="1">S-191538</strain>
    </source>
</reference>
<keyword evidence="2" id="KW-1185">Reference proteome</keyword>
<organism evidence="1 2">
    <name type="scientific">Papaver nudicaule</name>
    <name type="common">Iceland poppy</name>
    <dbReference type="NCBI Taxonomy" id="74823"/>
    <lineage>
        <taxon>Eukaryota</taxon>
        <taxon>Viridiplantae</taxon>
        <taxon>Streptophyta</taxon>
        <taxon>Embryophyta</taxon>
        <taxon>Tracheophyta</taxon>
        <taxon>Spermatophyta</taxon>
        <taxon>Magnoliopsida</taxon>
        <taxon>Ranunculales</taxon>
        <taxon>Papaveraceae</taxon>
        <taxon>Papaveroideae</taxon>
        <taxon>Papaver</taxon>
    </lineage>
</organism>
<comment type="caution">
    <text evidence="1">The sequence shown here is derived from an EMBL/GenBank/DDBJ whole genome shotgun (WGS) entry which is preliminary data.</text>
</comment>
<name>A0AA41S8U7_PAPNU</name>
<accession>A0AA41S8U7</accession>
<gene>
    <name evidence="1" type="ORF">MKW94_017443</name>
</gene>
<dbReference type="EMBL" id="JAJJMA010114245">
    <property type="protein sequence ID" value="MCL7031634.1"/>
    <property type="molecule type" value="Genomic_DNA"/>
</dbReference>
<dbReference type="AlphaFoldDB" id="A0AA41S8U7"/>